<dbReference type="Proteomes" id="UP001596016">
    <property type="component" value="Unassembled WGS sequence"/>
</dbReference>
<comment type="caution">
    <text evidence="4">The sequence shown here is derived from an EMBL/GenBank/DDBJ whole genome shotgun (WGS) entry which is preliminary data.</text>
</comment>
<evidence type="ECO:0000259" key="3">
    <source>
        <dbReference type="Pfam" id="PF00582"/>
    </source>
</evidence>
<dbReference type="InterPro" id="IPR014729">
    <property type="entry name" value="Rossmann-like_a/b/a_fold"/>
</dbReference>
<dbReference type="InterPro" id="IPR006015">
    <property type="entry name" value="Universal_stress_UspA"/>
</dbReference>
<keyword evidence="5" id="KW-1185">Reference proteome</keyword>
<feature type="domain" description="UspA" evidence="3">
    <location>
        <begin position="1"/>
        <end position="149"/>
    </location>
</feature>
<reference evidence="5" key="1">
    <citation type="journal article" date="2019" name="Int. J. Syst. Evol. Microbiol.">
        <title>The Global Catalogue of Microorganisms (GCM) 10K type strain sequencing project: providing services to taxonomists for standard genome sequencing and annotation.</title>
        <authorList>
            <consortium name="The Broad Institute Genomics Platform"/>
            <consortium name="The Broad Institute Genome Sequencing Center for Infectious Disease"/>
            <person name="Wu L."/>
            <person name="Ma J."/>
        </authorList>
    </citation>
    <scope>NUCLEOTIDE SEQUENCE [LARGE SCALE GENOMIC DNA]</scope>
    <source>
        <strain evidence="5">CGMCC 4.1415</strain>
    </source>
</reference>
<proteinExistence type="inferred from homology"/>
<evidence type="ECO:0000256" key="1">
    <source>
        <dbReference type="ARBA" id="ARBA00008791"/>
    </source>
</evidence>
<dbReference type="PRINTS" id="PR01438">
    <property type="entry name" value="UNVRSLSTRESS"/>
</dbReference>
<dbReference type="SUPFAM" id="SSF52402">
    <property type="entry name" value="Adenine nucleotide alpha hydrolases-like"/>
    <property type="match status" value="1"/>
</dbReference>
<evidence type="ECO:0000256" key="2">
    <source>
        <dbReference type="PIRNR" id="PIRNR006276"/>
    </source>
</evidence>
<comment type="similarity">
    <text evidence="1 2">Belongs to the universal stress protein A family.</text>
</comment>
<dbReference type="Gene3D" id="3.40.50.620">
    <property type="entry name" value="HUPs"/>
    <property type="match status" value="1"/>
</dbReference>
<dbReference type="PIRSF" id="PIRSF006276">
    <property type="entry name" value="UspA"/>
    <property type="match status" value="1"/>
</dbReference>
<dbReference type="EMBL" id="JBHSLL010000012">
    <property type="protein sequence ID" value="MFC5385451.1"/>
    <property type="molecule type" value="Genomic_DNA"/>
</dbReference>
<dbReference type="CDD" id="cd00293">
    <property type="entry name" value="USP-like"/>
    <property type="match status" value="1"/>
</dbReference>
<comment type="subcellular location">
    <subcellularLocation>
        <location evidence="2">Cytoplasm</location>
    </subcellularLocation>
</comment>
<dbReference type="Pfam" id="PF00582">
    <property type="entry name" value="Usp"/>
    <property type="match status" value="1"/>
</dbReference>
<gene>
    <name evidence="4" type="ORF">ACFPLB_05645</name>
</gene>
<name>A0ABW0GW46_9HYPH</name>
<sequence>MYTHILISTDGSELAQNGVDHGLSLAKALGSKVTIVTVTEPFSGSGTIGYTGWSTLGVEMEKFEARSEKEAQAILSPVKEAADKMGLTAETIHATNPFPAAAIVETAKEQDCNLIVMASHGRRGIRRALLGSQAAEVVSTSNIPVLVIR</sequence>
<accession>A0ABW0GW46</accession>
<protein>
    <recommendedName>
        <fullName evidence="2">Universal stress protein</fullName>
    </recommendedName>
</protein>
<dbReference type="InterPro" id="IPR006016">
    <property type="entry name" value="UspA"/>
</dbReference>
<dbReference type="PANTHER" id="PTHR46268:SF15">
    <property type="entry name" value="UNIVERSAL STRESS PROTEIN HP_0031"/>
    <property type="match status" value="1"/>
</dbReference>
<keyword evidence="2" id="KW-0963">Cytoplasm</keyword>
<organism evidence="4 5">
    <name type="scientific">Aquamicrobium segne</name>
    <dbReference type="NCBI Taxonomy" id="469547"/>
    <lineage>
        <taxon>Bacteria</taxon>
        <taxon>Pseudomonadati</taxon>
        <taxon>Pseudomonadota</taxon>
        <taxon>Alphaproteobacteria</taxon>
        <taxon>Hyphomicrobiales</taxon>
        <taxon>Phyllobacteriaceae</taxon>
        <taxon>Aquamicrobium</taxon>
    </lineage>
</organism>
<dbReference type="PANTHER" id="PTHR46268">
    <property type="entry name" value="STRESS RESPONSE PROTEIN NHAX"/>
    <property type="match status" value="1"/>
</dbReference>
<evidence type="ECO:0000313" key="4">
    <source>
        <dbReference type="EMBL" id="MFC5385451.1"/>
    </source>
</evidence>
<evidence type="ECO:0000313" key="5">
    <source>
        <dbReference type="Proteomes" id="UP001596016"/>
    </source>
</evidence>
<dbReference type="RefSeq" id="WP_378228364.1">
    <property type="nucleotide sequence ID" value="NZ_JBHSLL010000012.1"/>
</dbReference>